<gene>
    <name evidence="3" type="ORF">ABL78_8228</name>
</gene>
<dbReference type="Gene3D" id="3.80.10.10">
    <property type="entry name" value="Ribonuclease Inhibitor"/>
    <property type="match status" value="2"/>
</dbReference>
<dbReference type="SUPFAM" id="SSF52058">
    <property type="entry name" value="L domain-like"/>
    <property type="match status" value="2"/>
</dbReference>
<organism evidence="3 4">
    <name type="scientific">Leptomonas seymouri</name>
    <dbReference type="NCBI Taxonomy" id="5684"/>
    <lineage>
        <taxon>Eukaryota</taxon>
        <taxon>Discoba</taxon>
        <taxon>Euglenozoa</taxon>
        <taxon>Kinetoplastea</taxon>
        <taxon>Metakinetoplastina</taxon>
        <taxon>Trypanosomatida</taxon>
        <taxon>Trypanosomatidae</taxon>
        <taxon>Leishmaniinae</taxon>
        <taxon>Leptomonas</taxon>
    </lineage>
</organism>
<name>A0A0N1I0W0_LEPSE</name>
<dbReference type="OMA" id="WCRNITT"/>
<evidence type="ECO:0000313" key="4">
    <source>
        <dbReference type="Proteomes" id="UP000038009"/>
    </source>
</evidence>
<evidence type="ECO:0000256" key="1">
    <source>
        <dbReference type="ARBA" id="ARBA00022614"/>
    </source>
</evidence>
<evidence type="ECO:0000313" key="3">
    <source>
        <dbReference type="EMBL" id="KPI82758.1"/>
    </source>
</evidence>
<keyword evidence="2" id="KW-0677">Repeat</keyword>
<dbReference type="EMBL" id="LJSK01000557">
    <property type="protein sequence ID" value="KPI82758.1"/>
    <property type="molecule type" value="Genomic_DNA"/>
</dbReference>
<dbReference type="OrthoDB" id="261100at2759"/>
<dbReference type="PANTHER" id="PTHR46652">
    <property type="entry name" value="LEUCINE-RICH REPEAT AND IQ DOMAIN-CONTAINING PROTEIN 1-RELATED"/>
    <property type="match status" value="1"/>
</dbReference>
<reference evidence="3 4" key="1">
    <citation type="journal article" date="2015" name="PLoS Pathog.">
        <title>Leptomonas seymouri: Adaptations to the Dixenous Life Cycle Analyzed by Genome Sequencing, Transcriptome Profiling and Co-infection with Leishmania donovani.</title>
        <authorList>
            <person name="Kraeva N."/>
            <person name="Butenko A."/>
            <person name="Hlavacova J."/>
            <person name="Kostygov A."/>
            <person name="Myskova J."/>
            <person name="Grybchuk D."/>
            <person name="Lestinova T."/>
            <person name="Votypka J."/>
            <person name="Volf P."/>
            <person name="Opperdoes F."/>
            <person name="Flegontov P."/>
            <person name="Lukes J."/>
            <person name="Yurchenko V."/>
        </authorList>
    </citation>
    <scope>NUCLEOTIDE SEQUENCE [LARGE SCALE GENOMIC DNA]</scope>
    <source>
        <strain evidence="3 4">ATCC 30220</strain>
    </source>
</reference>
<dbReference type="InterPro" id="IPR050836">
    <property type="entry name" value="SDS22/Internalin_LRR"/>
</dbReference>
<accession>A0A0N1I0W0</accession>
<evidence type="ECO:0000256" key="2">
    <source>
        <dbReference type="ARBA" id="ARBA00022737"/>
    </source>
</evidence>
<protein>
    <recommendedName>
        <fullName evidence="5">Leucine-rich repeat protein (LRRP)</fullName>
    </recommendedName>
</protein>
<sequence>MDTVSTNEPRPASCASTLTTLLKAFEAWHRQSSTSQGSSLQKNVVKQYLLLDRFDPLAQIVLLSGLRSSIALLASHPQVRLYVELLEARLGGGVTTKLTWKNDRLVRVIKPVGVQTVATALKPILWWLYRCYLPTCIDLGMLEGDVDLAGFSNVEVSSVVGGNALSSVTISNELAPDLRELELSGSAFASLAAAPLRLLRLQTLRLRDFSVAHLQVLCSVQHIEELHIHGTMGWLDMSKLDSARYLRKLYVASTELLNISGLSQCSCLELISVHSSSLRNVAGFGEASNLRKVVVIGGALSELPNFTFTDALECMSLPWCRNITTLSRLTNCASLSKIVAPGSGVRSLEGLSTCPVLELVDFSNCEHLLDLSPLCGAPQLRSIIVSGSAVRNIGGLAACPFLCELDVSWCDSLEDLSPISGAPRLVNVKAACSGVRVIDGLSLCTALESVYFNHCDHLKSLSPLAGAPALCHVYAKGSGVSDVRGLETCKRLRVLDLAKCKNITSAPAGLSHLLN</sequence>
<dbReference type="AlphaFoldDB" id="A0A0N1I0W0"/>
<dbReference type="VEuPathDB" id="TriTrypDB:Lsey_0557_0010"/>
<comment type="caution">
    <text evidence="3">The sequence shown here is derived from an EMBL/GenBank/DDBJ whole genome shotgun (WGS) entry which is preliminary data.</text>
</comment>
<dbReference type="InterPro" id="IPR032675">
    <property type="entry name" value="LRR_dom_sf"/>
</dbReference>
<keyword evidence="4" id="KW-1185">Reference proteome</keyword>
<keyword evidence="1" id="KW-0433">Leucine-rich repeat</keyword>
<dbReference type="Proteomes" id="UP000038009">
    <property type="component" value="Unassembled WGS sequence"/>
</dbReference>
<evidence type="ECO:0008006" key="5">
    <source>
        <dbReference type="Google" id="ProtNLM"/>
    </source>
</evidence>
<dbReference type="PANTHER" id="PTHR46652:SF8">
    <property type="entry name" value="LEUCINE RICH REPEAT CONTAINING 23"/>
    <property type="match status" value="1"/>
</dbReference>
<proteinExistence type="predicted"/>